<feature type="transmembrane region" description="Helical" evidence="1">
    <location>
        <begin position="98"/>
        <end position="117"/>
    </location>
</feature>
<evidence type="ECO:0000313" key="3">
    <source>
        <dbReference type="Proteomes" id="UP001595814"/>
    </source>
</evidence>
<protein>
    <submittedName>
        <fullName evidence="2">DoxX family protein</fullName>
    </submittedName>
</protein>
<gene>
    <name evidence="2" type="ORF">ACFOUT_15895</name>
</gene>
<accession>A0ABV8JXQ4</accession>
<comment type="caution">
    <text evidence="2">The sequence shown here is derived from an EMBL/GenBank/DDBJ whole genome shotgun (WGS) entry which is preliminary data.</text>
</comment>
<reference evidence="3" key="1">
    <citation type="journal article" date="2019" name="Int. J. Syst. Evol. Microbiol.">
        <title>The Global Catalogue of Microorganisms (GCM) 10K type strain sequencing project: providing services to taxonomists for standard genome sequencing and annotation.</title>
        <authorList>
            <consortium name="The Broad Institute Genomics Platform"/>
            <consortium name="The Broad Institute Genome Sequencing Center for Infectious Disease"/>
            <person name="Wu L."/>
            <person name="Ma J."/>
        </authorList>
    </citation>
    <scope>NUCLEOTIDE SEQUENCE [LARGE SCALE GENOMIC DNA]</scope>
    <source>
        <strain evidence="3">CECT 7477</strain>
    </source>
</reference>
<dbReference type="Proteomes" id="UP001595814">
    <property type="component" value="Unassembled WGS sequence"/>
</dbReference>
<keyword evidence="1" id="KW-1133">Transmembrane helix</keyword>
<proteinExistence type="predicted"/>
<feature type="transmembrane region" description="Helical" evidence="1">
    <location>
        <begin position="76"/>
        <end position="92"/>
    </location>
</feature>
<name>A0ABV8JXQ4_9FLAO</name>
<feature type="transmembrane region" description="Helical" evidence="1">
    <location>
        <begin position="44"/>
        <end position="69"/>
    </location>
</feature>
<evidence type="ECO:0000313" key="2">
    <source>
        <dbReference type="EMBL" id="MFC4097373.1"/>
    </source>
</evidence>
<evidence type="ECO:0000256" key="1">
    <source>
        <dbReference type="SAM" id="Phobius"/>
    </source>
</evidence>
<dbReference type="RefSeq" id="WP_192462049.1">
    <property type="nucleotide sequence ID" value="NZ_JACYFJ010000002.1"/>
</dbReference>
<keyword evidence="1" id="KW-0472">Membrane</keyword>
<keyword evidence="3" id="KW-1185">Reference proteome</keyword>
<sequence length="126" mass="13943">MKKTTLFYLLRLPLAVSMFGHGTVRLTKLDGFRTWMVETTTESAIPTFLIIPFSYALPIVEFGIGLLMLLSIQVKYALVAGLVVMSLLILGSCSIENWGAVGVQLVHAVYFGLLLFAQDYSNIPKK</sequence>
<organism evidence="2 3">
    <name type="scientific">Euzebyella saccharophila</name>
    <dbReference type="NCBI Taxonomy" id="679664"/>
    <lineage>
        <taxon>Bacteria</taxon>
        <taxon>Pseudomonadati</taxon>
        <taxon>Bacteroidota</taxon>
        <taxon>Flavobacteriia</taxon>
        <taxon>Flavobacteriales</taxon>
        <taxon>Flavobacteriaceae</taxon>
        <taxon>Euzebyella</taxon>
    </lineage>
</organism>
<keyword evidence="1" id="KW-0812">Transmembrane</keyword>
<dbReference type="EMBL" id="JBHSAW010000010">
    <property type="protein sequence ID" value="MFC4097373.1"/>
    <property type="molecule type" value="Genomic_DNA"/>
</dbReference>